<keyword evidence="2" id="KW-0479">Metal-binding</keyword>
<dbReference type="SMART" id="SM00355">
    <property type="entry name" value="ZnF_C2H2"/>
    <property type="match status" value="2"/>
</dbReference>
<dbReference type="InterPro" id="IPR012934">
    <property type="entry name" value="Znf_AD"/>
</dbReference>
<dbReference type="PROSITE" id="PS00028">
    <property type="entry name" value="ZINC_FINGER_C2H2_1"/>
    <property type="match status" value="2"/>
</dbReference>
<feature type="binding site" evidence="2">
    <location>
        <position position="14"/>
    </location>
    <ligand>
        <name>Zn(2+)</name>
        <dbReference type="ChEBI" id="CHEBI:29105"/>
    </ligand>
</feature>
<evidence type="ECO:0000259" key="3">
    <source>
        <dbReference type="PROSITE" id="PS50157"/>
    </source>
</evidence>
<feature type="domain" description="C2H2-type" evidence="3">
    <location>
        <begin position="199"/>
        <end position="226"/>
    </location>
</feature>
<comment type="caution">
    <text evidence="5">The sequence shown here is derived from an EMBL/GenBank/DDBJ whole genome shotgun (WGS) entry which is preliminary data.</text>
</comment>
<dbReference type="EMBL" id="JASPKY010000698">
    <property type="protein sequence ID" value="KAK9686553.1"/>
    <property type="molecule type" value="Genomic_DNA"/>
</dbReference>
<name>A0AAW1IB84_POPJA</name>
<feature type="binding site" evidence="2">
    <location>
        <position position="11"/>
    </location>
    <ligand>
        <name>Zn(2+)</name>
        <dbReference type="ChEBI" id="CHEBI:29105"/>
    </ligand>
</feature>
<evidence type="ECO:0000313" key="5">
    <source>
        <dbReference type="EMBL" id="KAK9686553.1"/>
    </source>
</evidence>
<keyword evidence="2" id="KW-0862">Zinc</keyword>
<protein>
    <submittedName>
        <fullName evidence="5">Zinc-finger associated domain (Zf-AD)</fullName>
    </submittedName>
</protein>
<dbReference type="GO" id="GO:0005634">
    <property type="term" value="C:nucleus"/>
    <property type="evidence" value="ECO:0007669"/>
    <property type="project" value="InterPro"/>
</dbReference>
<keyword evidence="6" id="KW-1185">Reference proteome</keyword>
<evidence type="ECO:0000259" key="4">
    <source>
        <dbReference type="PROSITE" id="PS51915"/>
    </source>
</evidence>
<evidence type="ECO:0000313" key="6">
    <source>
        <dbReference type="Proteomes" id="UP001458880"/>
    </source>
</evidence>
<dbReference type="SUPFAM" id="SSF57716">
    <property type="entry name" value="Glucocorticoid receptor-like (DNA-binding domain)"/>
    <property type="match status" value="1"/>
</dbReference>
<dbReference type="InterPro" id="IPR036236">
    <property type="entry name" value="Znf_C2H2_sf"/>
</dbReference>
<keyword evidence="1 5" id="KW-0863">Zinc-finger</keyword>
<dbReference type="InterPro" id="IPR013087">
    <property type="entry name" value="Znf_C2H2_type"/>
</dbReference>
<proteinExistence type="predicted"/>
<gene>
    <name evidence="5" type="ORF">QE152_g37105</name>
</gene>
<organism evidence="5 6">
    <name type="scientific">Popillia japonica</name>
    <name type="common">Japanese beetle</name>
    <dbReference type="NCBI Taxonomy" id="7064"/>
    <lineage>
        <taxon>Eukaryota</taxon>
        <taxon>Metazoa</taxon>
        <taxon>Ecdysozoa</taxon>
        <taxon>Arthropoda</taxon>
        <taxon>Hexapoda</taxon>
        <taxon>Insecta</taxon>
        <taxon>Pterygota</taxon>
        <taxon>Neoptera</taxon>
        <taxon>Endopterygota</taxon>
        <taxon>Coleoptera</taxon>
        <taxon>Polyphaga</taxon>
        <taxon>Scarabaeiformia</taxon>
        <taxon>Scarabaeidae</taxon>
        <taxon>Rutelinae</taxon>
        <taxon>Popillia</taxon>
    </lineage>
</organism>
<dbReference type="Pfam" id="PF07776">
    <property type="entry name" value="zf-AD"/>
    <property type="match status" value="1"/>
</dbReference>
<evidence type="ECO:0000256" key="1">
    <source>
        <dbReference type="PROSITE-ProRule" id="PRU00042"/>
    </source>
</evidence>
<feature type="domain" description="ZAD" evidence="4">
    <location>
        <begin position="9"/>
        <end position="86"/>
    </location>
</feature>
<sequence length="259" mass="29661">MPLTNLHQNVCRTCLVEDSHMKSIFNSEEDESRVMLSELLTMFTSIKVAKGDGLPEQICFNCVEEINRIYLFQKLCKRSEFELRQYLCPMISSSLNIKSNFDIQPSLSDVKTITSSSKKCSLNELEEIEQESDVSLGDPNIYSFSFDTKVNSEAILNSSAPETGNKCDKKGAYHCKLCNKNYSELIAYQEHISFHSQLVKCDTCSKCFKSELMLTRHKLSHKTEDKNLIQTPKSKMKTGILKKRNLPRTCEPEKRELSK</sequence>
<evidence type="ECO:0000256" key="2">
    <source>
        <dbReference type="PROSITE-ProRule" id="PRU01263"/>
    </source>
</evidence>
<dbReference type="SUPFAM" id="SSF57667">
    <property type="entry name" value="beta-beta-alpha zinc fingers"/>
    <property type="match status" value="1"/>
</dbReference>
<dbReference type="Proteomes" id="UP001458880">
    <property type="component" value="Unassembled WGS sequence"/>
</dbReference>
<dbReference type="SMART" id="SM00868">
    <property type="entry name" value="zf-AD"/>
    <property type="match status" value="1"/>
</dbReference>
<dbReference type="Gene3D" id="3.40.1800.20">
    <property type="match status" value="1"/>
</dbReference>
<dbReference type="GO" id="GO:0008270">
    <property type="term" value="F:zinc ion binding"/>
    <property type="evidence" value="ECO:0007669"/>
    <property type="project" value="UniProtKB-UniRule"/>
</dbReference>
<dbReference type="PROSITE" id="PS50157">
    <property type="entry name" value="ZINC_FINGER_C2H2_2"/>
    <property type="match status" value="1"/>
</dbReference>
<dbReference type="Gene3D" id="3.30.160.60">
    <property type="entry name" value="Classic Zinc Finger"/>
    <property type="match status" value="1"/>
</dbReference>
<dbReference type="PROSITE" id="PS51915">
    <property type="entry name" value="ZAD"/>
    <property type="match status" value="1"/>
</dbReference>
<feature type="binding site" evidence="2">
    <location>
        <position position="62"/>
    </location>
    <ligand>
        <name>Zn(2+)</name>
        <dbReference type="ChEBI" id="CHEBI:29105"/>
    </ligand>
</feature>
<feature type="binding site" evidence="2">
    <location>
        <position position="59"/>
    </location>
    <ligand>
        <name>Zn(2+)</name>
        <dbReference type="ChEBI" id="CHEBI:29105"/>
    </ligand>
</feature>
<dbReference type="AlphaFoldDB" id="A0AAW1IB84"/>
<reference evidence="5 6" key="1">
    <citation type="journal article" date="2024" name="BMC Genomics">
        <title>De novo assembly and annotation of Popillia japonica's genome with initial clues to its potential as an invasive pest.</title>
        <authorList>
            <person name="Cucini C."/>
            <person name="Boschi S."/>
            <person name="Funari R."/>
            <person name="Cardaioli E."/>
            <person name="Iannotti N."/>
            <person name="Marturano G."/>
            <person name="Paoli F."/>
            <person name="Bruttini M."/>
            <person name="Carapelli A."/>
            <person name="Frati F."/>
            <person name="Nardi F."/>
        </authorList>
    </citation>
    <scope>NUCLEOTIDE SEQUENCE [LARGE SCALE GENOMIC DNA]</scope>
    <source>
        <strain evidence="5">DMR45628</strain>
    </source>
</reference>
<accession>A0AAW1IB84</accession>